<dbReference type="InterPro" id="IPR016419">
    <property type="entry name" value="Prepilin_Pept-dep_B_prd"/>
</dbReference>
<evidence type="ECO:0000256" key="1">
    <source>
        <dbReference type="SAM" id="Phobius"/>
    </source>
</evidence>
<keyword evidence="1" id="KW-1133">Transmembrane helix</keyword>
<dbReference type="RefSeq" id="WP_115591615.1">
    <property type="nucleotide sequence ID" value="NZ_QRHA01000001.1"/>
</dbReference>
<protein>
    <recommendedName>
        <fullName evidence="4">Prepilin-type N-terminal cleavage/methylation domain-containing protein</fullName>
    </recommendedName>
</protein>
<keyword evidence="3" id="KW-1185">Reference proteome</keyword>
<sequence length="206" mass="23081">MRRLSLGFTLTELMIACALGLGMYAAVISYSVKLMQNHQKLAERLQLEEELSALTDSMQRELRRAGYHGTITSMMAPDSNWPDNLFAKHTRIEAHAQEAPNSCILFSYDVNHNGSLDTEDPNEQMGFRLKDRAVELRQNGLGCQAGGWHDLTNSRIVQIEELSFSLLPYSPSEGSLLTIRVQASLKKAPAISHLRILSVRMRNVPV</sequence>
<proteinExistence type="predicted"/>
<evidence type="ECO:0000313" key="2">
    <source>
        <dbReference type="EMBL" id="RDV29325.1"/>
    </source>
</evidence>
<dbReference type="AlphaFoldDB" id="A0A3D8MES4"/>
<keyword evidence="1" id="KW-0472">Membrane</keyword>
<gene>
    <name evidence="2" type="ORF">DXV75_02425</name>
</gene>
<name>A0A3D8MES4_9ALTE</name>
<reference evidence="3" key="1">
    <citation type="submission" date="2018-08" db="EMBL/GenBank/DDBJ databases">
        <authorList>
            <person name="Zhang J."/>
            <person name="Du Z.-J."/>
        </authorList>
    </citation>
    <scope>NUCLEOTIDE SEQUENCE [LARGE SCALE GENOMIC DNA]</scope>
    <source>
        <strain evidence="3">KCTC 52655</strain>
    </source>
</reference>
<dbReference type="OrthoDB" id="5296662at2"/>
<evidence type="ECO:0000313" key="3">
    <source>
        <dbReference type="Proteomes" id="UP000256561"/>
    </source>
</evidence>
<accession>A0A3D8MES4</accession>
<comment type="caution">
    <text evidence="2">The sequence shown here is derived from an EMBL/GenBank/DDBJ whole genome shotgun (WGS) entry which is preliminary data.</text>
</comment>
<feature type="transmembrane region" description="Helical" evidence="1">
    <location>
        <begin position="6"/>
        <end position="30"/>
    </location>
</feature>
<keyword evidence="1" id="KW-0812">Transmembrane</keyword>
<organism evidence="2 3">
    <name type="scientific">Alteromonas aestuariivivens</name>
    <dbReference type="NCBI Taxonomy" id="1938339"/>
    <lineage>
        <taxon>Bacteria</taxon>
        <taxon>Pseudomonadati</taxon>
        <taxon>Pseudomonadota</taxon>
        <taxon>Gammaproteobacteria</taxon>
        <taxon>Alteromonadales</taxon>
        <taxon>Alteromonadaceae</taxon>
        <taxon>Alteromonas/Salinimonas group</taxon>
        <taxon>Alteromonas</taxon>
    </lineage>
</organism>
<evidence type="ECO:0008006" key="4">
    <source>
        <dbReference type="Google" id="ProtNLM"/>
    </source>
</evidence>
<dbReference type="PIRSF" id="PIRSF004525">
    <property type="entry name" value="Pilin_peptidase-dep_B_prd"/>
    <property type="match status" value="1"/>
</dbReference>
<dbReference type="Proteomes" id="UP000256561">
    <property type="component" value="Unassembled WGS sequence"/>
</dbReference>
<dbReference type="EMBL" id="QRHA01000001">
    <property type="protein sequence ID" value="RDV29325.1"/>
    <property type="molecule type" value="Genomic_DNA"/>
</dbReference>